<evidence type="ECO:0008006" key="10">
    <source>
        <dbReference type="Google" id="ProtNLM"/>
    </source>
</evidence>
<dbReference type="SUPFAM" id="SSF52540">
    <property type="entry name" value="P-loop containing nucleoside triphosphate hydrolases"/>
    <property type="match status" value="1"/>
</dbReference>
<dbReference type="eggNOG" id="KOG4658">
    <property type="taxonomic scope" value="Eukaryota"/>
</dbReference>
<dbReference type="Gene3D" id="1.10.8.430">
    <property type="entry name" value="Helical domain of apoptotic protease-activating factors"/>
    <property type="match status" value="1"/>
</dbReference>
<dbReference type="Gramene" id="KCW78242">
    <property type="protein sequence ID" value="KCW78242"/>
    <property type="gene ID" value="EUGRSUZ_D02431"/>
</dbReference>
<feature type="domain" description="Disease resistance N-terminal" evidence="6">
    <location>
        <begin position="8"/>
        <end position="93"/>
    </location>
</feature>
<keyword evidence="1" id="KW-0677">Repeat</keyword>
<dbReference type="Pfam" id="PF18052">
    <property type="entry name" value="Rx_N"/>
    <property type="match status" value="1"/>
</dbReference>
<dbReference type="PRINTS" id="PR00364">
    <property type="entry name" value="DISEASERSIST"/>
</dbReference>
<dbReference type="Pfam" id="PF23559">
    <property type="entry name" value="WHD_DRP"/>
    <property type="match status" value="1"/>
</dbReference>
<organism evidence="9">
    <name type="scientific">Eucalyptus grandis</name>
    <name type="common">Flooded gum</name>
    <dbReference type="NCBI Taxonomy" id="71139"/>
    <lineage>
        <taxon>Eukaryota</taxon>
        <taxon>Viridiplantae</taxon>
        <taxon>Streptophyta</taxon>
        <taxon>Embryophyta</taxon>
        <taxon>Tracheophyta</taxon>
        <taxon>Spermatophyta</taxon>
        <taxon>Magnoliopsida</taxon>
        <taxon>eudicotyledons</taxon>
        <taxon>Gunneridae</taxon>
        <taxon>Pentapetalae</taxon>
        <taxon>rosids</taxon>
        <taxon>malvids</taxon>
        <taxon>Myrtales</taxon>
        <taxon>Myrtaceae</taxon>
        <taxon>Myrtoideae</taxon>
        <taxon>Eucalypteae</taxon>
        <taxon>Eucalyptus</taxon>
    </lineage>
</organism>
<dbReference type="Pfam" id="PF00931">
    <property type="entry name" value="NB-ARC"/>
    <property type="match status" value="1"/>
</dbReference>
<feature type="domain" description="Disease resistance R13L4/SHOC-2-like LRR" evidence="8">
    <location>
        <begin position="552"/>
        <end position="875"/>
    </location>
</feature>
<dbReference type="AlphaFoldDB" id="A0A059CIM3"/>
<evidence type="ECO:0000256" key="1">
    <source>
        <dbReference type="ARBA" id="ARBA00022737"/>
    </source>
</evidence>
<evidence type="ECO:0000256" key="4">
    <source>
        <dbReference type="SAM" id="Coils"/>
    </source>
</evidence>
<dbReference type="FunFam" id="1.10.10.10:FF:000322">
    <property type="entry name" value="Probable disease resistance protein At1g63360"/>
    <property type="match status" value="1"/>
</dbReference>
<dbReference type="GO" id="GO:0006952">
    <property type="term" value="P:defense response"/>
    <property type="evidence" value="ECO:0007669"/>
    <property type="project" value="UniProtKB-KW"/>
</dbReference>
<keyword evidence="2" id="KW-0547">Nucleotide-binding</keyword>
<evidence type="ECO:0000256" key="2">
    <source>
        <dbReference type="ARBA" id="ARBA00022741"/>
    </source>
</evidence>
<keyword evidence="4" id="KW-0175">Coiled coil</keyword>
<feature type="coiled-coil region" evidence="4">
    <location>
        <begin position="58"/>
        <end position="85"/>
    </location>
</feature>
<evidence type="ECO:0000313" key="9">
    <source>
        <dbReference type="EMBL" id="KCW78242.1"/>
    </source>
</evidence>
<name>A0A059CIM3_EUCGR</name>
<feature type="domain" description="Disease resistance protein winged helix" evidence="7">
    <location>
        <begin position="437"/>
        <end position="506"/>
    </location>
</feature>
<evidence type="ECO:0000256" key="3">
    <source>
        <dbReference type="ARBA" id="ARBA00022821"/>
    </source>
</evidence>
<reference evidence="9" key="1">
    <citation type="submission" date="2013-07" db="EMBL/GenBank/DDBJ databases">
        <title>The genome of Eucalyptus grandis.</title>
        <authorList>
            <person name="Schmutz J."/>
            <person name="Hayes R."/>
            <person name="Myburg A."/>
            <person name="Tuskan G."/>
            <person name="Grattapaglia D."/>
            <person name="Rokhsar D.S."/>
        </authorList>
    </citation>
    <scope>NUCLEOTIDE SEQUENCE</scope>
    <source>
        <tissue evidence="9">Leaf extractions</tissue>
    </source>
</reference>
<dbReference type="InterPro" id="IPR044974">
    <property type="entry name" value="Disease_R_plants"/>
</dbReference>
<evidence type="ECO:0000259" key="5">
    <source>
        <dbReference type="Pfam" id="PF00931"/>
    </source>
</evidence>
<feature type="non-terminal residue" evidence="9">
    <location>
        <position position="914"/>
    </location>
</feature>
<feature type="domain" description="NB-ARC" evidence="5">
    <location>
        <begin position="172"/>
        <end position="351"/>
    </location>
</feature>
<dbReference type="InParanoid" id="A0A059CIM3"/>
<dbReference type="InterPro" id="IPR041118">
    <property type="entry name" value="Rx_N"/>
</dbReference>
<dbReference type="InterPro" id="IPR032675">
    <property type="entry name" value="LRR_dom_sf"/>
</dbReference>
<dbReference type="OMA" id="FLTIMRF"/>
<dbReference type="InterPro" id="IPR002182">
    <property type="entry name" value="NB-ARC"/>
</dbReference>
<dbReference type="Gene3D" id="3.80.10.10">
    <property type="entry name" value="Ribonuclease Inhibitor"/>
    <property type="match status" value="2"/>
</dbReference>
<sequence length="914" mass="105425">MAFVSLTYFATKAMNFVENEVLKVRDGWQEVNAVKEDFDRIKAILRDADSLEEGSQFMKESIRKLRNLADDIEDALDEYELLKAQHQGHGVLEFLQMSHSYVKNWKACRRIMLRMRDISSKVKSICEEHQKFCYQFKQGAEQGSSSTSTSSTWHDQCGDALLLEKADLVGIEEPQEQLVKRLVKGPSEKEIIPVVGMGGSGKTTLIKQVFDDPAVKKHFTICAWVTLSPSSRTEEVLRDMLQQIASSIMESVPSGTDTLSSDLLKMMIRSLLQGRSRYLIILDDVWRVDDWDAVKYVFPNNKNGSRIMMTTRDVKIASSSCKEYAGEVYFMKPLRAEQSWKLFCMKTFKGDSCPSNLKEICESILRKCEGLPLAIVAISGILATKDSDKIDEWHLVHRSIRSEIDSNDRLKNLKKVLSLSFNALPYHLKPCFLHLSVFPTDKQIEHMRLIRLWVAEGLVETKEVKTPEEVAEEYLKDVLSRSLIQAAELTSDGRVKMYRVHDLLWEISSMKSKDRNFATVVDEQHAGWTDRVRRLSVHKILQSAQQNEPLWQLRSLFMFGVSKSSLNRVFSSVLKLLRILDLQGAPLKRFPTQVIDSHLLRYLNLRCTKLHTLPSSIGMLQNLETLDLKHTFITVLPAEITKLHRLRHLLVYRYENIAYSHSKYGFETLGEIGVLQCLQKLCYVEVDDKKSRILIREIGKLIQLRRLCILKLKKEDGRKLCLSIAKLTNLRALSVSSFKDAEIDLQSISSPPQFLQRVFITGKLQKLPLWIAKLHNLAKLKLKWSHLDKDPMLILQSLPSLIHLELLQAYDWYKLCFKAEGFKKLKILGLDFFEELRFIQVEKGAMPCLEKWSIQRCKCLKNIPSGIEYLSKLKVLELFDMPDELIKKLKPEEQDEEYGKVTHIPELSYGYWRN</sequence>
<dbReference type="EMBL" id="KK198756">
    <property type="protein sequence ID" value="KCW78242.1"/>
    <property type="molecule type" value="Genomic_DNA"/>
</dbReference>
<gene>
    <name evidence="9" type="ORF">EUGRSUZ_D02431</name>
</gene>
<dbReference type="Gene3D" id="1.20.5.4130">
    <property type="match status" value="1"/>
</dbReference>
<dbReference type="Gene3D" id="3.40.50.300">
    <property type="entry name" value="P-loop containing nucleotide triphosphate hydrolases"/>
    <property type="match status" value="1"/>
</dbReference>
<dbReference type="FunFam" id="3.40.50.300:FF:001091">
    <property type="entry name" value="Probable disease resistance protein At1g61300"/>
    <property type="match status" value="1"/>
</dbReference>
<dbReference type="SUPFAM" id="SSF52058">
    <property type="entry name" value="L domain-like"/>
    <property type="match status" value="1"/>
</dbReference>
<proteinExistence type="predicted"/>
<dbReference type="PANTHER" id="PTHR23155:SF1205">
    <property type="entry name" value="DISEASE RESISTANCE PROTEIN RPM1"/>
    <property type="match status" value="1"/>
</dbReference>
<accession>A0A059CIM3</accession>
<dbReference type="FunCoup" id="A0A059CIM3">
    <property type="interactions" value="525"/>
</dbReference>
<dbReference type="STRING" id="71139.A0A059CIM3"/>
<keyword evidence="3" id="KW-0611">Plant defense</keyword>
<evidence type="ECO:0000259" key="7">
    <source>
        <dbReference type="Pfam" id="PF23559"/>
    </source>
</evidence>
<dbReference type="PANTHER" id="PTHR23155">
    <property type="entry name" value="DISEASE RESISTANCE PROTEIN RP"/>
    <property type="match status" value="1"/>
</dbReference>
<dbReference type="InterPro" id="IPR058922">
    <property type="entry name" value="WHD_DRP"/>
</dbReference>
<dbReference type="InterPro" id="IPR036388">
    <property type="entry name" value="WH-like_DNA-bd_sf"/>
</dbReference>
<dbReference type="InterPro" id="IPR042197">
    <property type="entry name" value="Apaf_helical"/>
</dbReference>
<protein>
    <recommendedName>
        <fullName evidence="10">NB-ARC domain-containing protein</fullName>
    </recommendedName>
</protein>
<dbReference type="InterPro" id="IPR027417">
    <property type="entry name" value="P-loop_NTPase"/>
</dbReference>
<evidence type="ECO:0000259" key="8">
    <source>
        <dbReference type="Pfam" id="PF23598"/>
    </source>
</evidence>
<dbReference type="InterPro" id="IPR055414">
    <property type="entry name" value="LRR_R13L4/SHOC2-like"/>
</dbReference>
<dbReference type="Pfam" id="PF23598">
    <property type="entry name" value="LRR_14"/>
    <property type="match status" value="1"/>
</dbReference>
<dbReference type="GO" id="GO:0043531">
    <property type="term" value="F:ADP binding"/>
    <property type="evidence" value="ECO:0007669"/>
    <property type="project" value="InterPro"/>
</dbReference>
<dbReference type="Gene3D" id="1.10.10.10">
    <property type="entry name" value="Winged helix-like DNA-binding domain superfamily/Winged helix DNA-binding domain"/>
    <property type="match status" value="1"/>
</dbReference>
<dbReference type="GO" id="GO:0051707">
    <property type="term" value="P:response to other organism"/>
    <property type="evidence" value="ECO:0007669"/>
    <property type="project" value="UniProtKB-ARBA"/>
</dbReference>
<evidence type="ECO:0000259" key="6">
    <source>
        <dbReference type="Pfam" id="PF18052"/>
    </source>
</evidence>